<dbReference type="AlphaFoldDB" id="A0A1J5Q3G4"/>
<evidence type="ECO:0000259" key="1">
    <source>
        <dbReference type="Pfam" id="PF02661"/>
    </source>
</evidence>
<evidence type="ECO:0000313" key="2">
    <source>
        <dbReference type="EMBL" id="OIQ74436.1"/>
    </source>
</evidence>
<gene>
    <name evidence="2" type="primary">vbhT</name>
    <name evidence="2" type="ORF">GALL_439080</name>
</gene>
<dbReference type="Pfam" id="PF02661">
    <property type="entry name" value="Fic"/>
    <property type="match status" value="1"/>
</dbReference>
<dbReference type="EC" id="2.7.7.-" evidence="2"/>
<dbReference type="InterPro" id="IPR003812">
    <property type="entry name" value="Fido"/>
</dbReference>
<reference evidence="2" key="1">
    <citation type="submission" date="2016-10" db="EMBL/GenBank/DDBJ databases">
        <title>Sequence of Gallionella enrichment culture.</title>
        <authorList>
            <person name="Poehlein A."/>
            <person name="Muehling M."/>
            <person name="Daniel R."/>
        </authorList>
    </citation>
    <scope>NUCLEOTIDE SEQUENCE</scope>
</reference>
<organism evidence="2">
    <name type="scientific">mine drainage metagenome</name>
    <dbReference type="NCBI Taxonomy" id="410659"/>
    <lineage>
        <taxon>unclassified sequences</taxon>
        <taxon>metagenomes</taxon>
        <taxon>ecological metagenomes</taxon>
    </lineage>
</organism>
<dbReference type="GO" id="GO:0016779">
    <property type="term" value="F:nucleotidyltransferase activity"/>
    <property type="evidence" value="ECO:0007669"/>
    <property type="project" value="UniProtKB-KW"/>
</dbReference>
<dbReference type="InterPro" id="IPR036597">
    <property type="entry name" value="Fido-like_dom_sf"/>
</dbReference>
<keyword evidence="2" id="KW-0808">Transferase</keyword>
<name>A0A1J5Q3G4_9ZZZZ</name>
<protein>
    <submittedName>
        <fullName evidence="2">Adenosine monophosphate-protein transferase VbhT</fullName>
        <ecNumber evidence="2">2.7.7.-</ecNumber>
    </submittedName>
</protein>
<proteinExistence type="predicted"/>
<dbReference type="EMBL" id="MLJW01002509">
    <property type="protein sequence ID" value="OIQ74436.1"/>
    <property type="molecule type" value="Genomic_DNA"/>
</dbReference>
<dbReference type="Gene3D" id="1.10.3290.10">
    <property type="entry name" value="Fido-like domain"/>
    <property type="match status" value="1"/>
</dbReference>
<comment type="caution">
    <text evidence="2">The sequence shown here is derived from an EMBL/GenBank/DDBJ whole genome shotgun (WGS) entry which is preliminary data.</text>
</comment>
<keyword evidence="2" id="KW-0548">Nucleotidyltransferase</keyword>
<dbReference type="SUPFAM" id="SSF140931">
    <property type="entry name" value="Fic-like"/>
    <property type="match status" value="1"/>
</dbReference>
<feature type="domain" description="Fido" evidence="1">
    <location>
        <begin position="49"/>
        <end position="99"/>
    </location>
</feature>
<sequence>MEFEPGSRGRVLLNLLGIARVRDINLAESQALEIAQDLALDQFDVDHRFTAQDICSLHTLWLGPIYPWAGEYRSVDIGKGGFQFAHARLIPGLMAELERGGAQATHAVPPWG</sequence>
<accession>A0A1J5Q3G4</accession>